<protein>
    <submittedName>
        <fullName evidence="5">Dehydrogenase/reductase SDR family protein 7-like protein</fullName>
    </submittedName>
</protein>
<evidence type="ECO:0000313" key="5">
    <source>
        <dbReference type="EMBL" id="KFM59238.1"/>
    </source>
</evidence>
<feature type="transmembrane region" description="Helical" evidence="4">
    <location>
        <begin position="301"/>
        <end position="325"/>
    </location>
</feature>
<comment type="similarity">
    <text evidence="1 3">Belongs to the short-chain dehydrogenases/reductases (SDR) family.</text>
</comment>
<dbReference type="OMA" id="YFWIMAK"/>
<dbReference type="Pfam" id="PF00106">
    <property type="entry name" value="adh_short"/>
    <property type="match status" value="1"/>
</dbReference>
<keyword evidence="4" id="KW-0472">Membrane</keyword>
<organism evidence="5 6">
    <name type="scientific">Stegodyphus mimosarum</name>
    <name type="common">African social velvet spider</name>
    <dbReference type="NCBI Taxonomy" id="407821"/>
    <lineage>
        <taxon>Eukaryota</taxon>
        <taxon>Metazoa</taxon>
        <taxon>Ecdysozoa</taxon>
        <taxon>Arthropoda</taxon>
        <taxon>Chelicerata</taxon>
        <taxon>Arachnida</taxon>
        <taxon>Araneae</taxon>
        <taxon>Araneomorphae</taxon>
        <taxon>Entelegynae</taxon>
        <taxon>Eresoidea</taxon>
        <taxon>Eresidae</taxon>
        <taxon>Stegodyphus</taxon>
    </lineage>
</organism>
<dbReference type="OrthoDB" id="5307821at2759"/>
<dbReference type="GO" id="GO:0016020">
    <property type="term" value="C:membrane"/>
    <property type="evidence" value="ECO:0007669"/>
    <property type="project" value="TreeGrafter"/>
</dbReference>
<dbReference type="Gene3D" id="3.40.50.720">
    <property type="entry name" value="NAD(P)-binding Rossmann-like Domain"/>
    <property type="match status" value="1"/>
</dbReference>
<name>A0A087T299_STEMI</name>
<feature type="non-terminal residue" evidence="5">
    <location>
        <position position="342"/>
    </location>
</feature>
<dbReference type="PRINTS" id="PR00080">
    <property type="entry name" value="SDRFAMILY"/>
</dbReference>
<evidence type="ECO:0000256" key="3">
    <source>
        <dbReference type="RuleBase" id="RU000363"/>
    </source>
</evidence>
<dbReference type="PIRSF" id="PIRSF000126">
    <property type="entry name" value="11-beta-HSD1"/>
    <property type="match status" value="1"/>
</dbReference>
<dbReference type="STRING" id="407821.A0A087T299"/>
<dbReference type="PANTHER" id="PTHR44196">
    <property type="entry name" value="DEHYDROGENASE/REDUCTASE SDR FAMILY MEMBER 7B"/>
    <property type="match status" value="1"/>
</dbReference>
<evidence type="ECO:0000256" key="2">
    <source>
        <dbReference type="ARBA" id="ARBA00023002"/>
    </source>
</evidence>
<dbReference type="EMBL" id="KK113062">
    <property type="protein sequence ID" value="KFM59238.1"/>
    <property type="molecule type" value="Genomic_DNA"/>
</dbReference>
<dbReference type="InterPro" id="IPR036291">
    <property type="entry name" value="NAD(P)-bd_dom_sf"/>
</dbReference>
<gene>
    <name evidence="5" type="ORF">X975_23280</name>
</gene>
<dbReference type="CDD" id="cd05332">
    <property type="entry name" value="11beta-HSD1_like_SDR_c"/>
    <property type="match status" value="1"/>
</dbReference>
<reference evidence="5 6" key="1">
    <citation type="submission" date="2013-11" db="EMBL/GenBank/DDBJ databases">
        <title>Genome sequencing of Stegodyphus mimosarum.</title>
        <authorList>
            <person name="Bechsgaard J."/>
        </authorList>
    </citation>
    <scope>NUCLEOTIDE SEQUENCE [LARGE SCALE GENOMIC DNA]</scope>
</reference>
<keyword evidence="4" id="KW-1133">Transmembrane helix</keyword>
<evidence type="ECO:0000256" key="4">
    <source>
        <dbReference type="SAM" id="Phobius"/>
    </source>
</evidence>
<dbReference type="InterPro" id="IPR002347">
    <property type="entry name" value="SDR_fam"/>
</dbReference>
<dbReference type="GO" id="GO:0016491">
    <property type="term" value="F:oxidoreductase activity"/>
    <property type="evidence" value="ECO:0007669"/>
    <property type="project" value="UniProtKB-KW"/>
</dbReference>
<dbReference type="AlphaFoldDB" id="A0A087T299"/>
<dbReference type="PRINTS" id="PR00081">
    <property type="entry name" value="GDHRDH"/>
</dbReference>
<sequence length="342" mass="37618">MTEYKSSVGPTNFVSRAHLIVPTVASSMLHWARLVIGGLALPLVFPWLVYNLYKSHFKHKIFRNRSLEDKVVLITGASSGIGEALAHAFYKAGAKVILAARRREALEKVKEDLMSMYPSKHEPTVLTLDLHNLKEIPAKAQEALNVYGYIDILINNGGISSRGEITDTALEVDLRVMVTNYFGPVALTKAILPSMLERDSGFIIAMSSVQGKIAIPFRSSYAASKHATQAFFDTLKSELSHTNVRVCVVSPGYVQTNLSLNAVTGDGSRYGEMDQTTATGMDPKEVAESVVIATASKQTELILAGILPKIAILLRVLCPWLYFYIMGSRARRIRAADMIKEE</sequence>
<evidence type="ECO:0000313" key="6">
    <source>
        <dbReference type="Proteomes" id="UP000054359"/>
    </source>
</evidence>
<keyword evidence="2" id="KW-0560">Oxidoreductase</keyword>
<dbReference type="NCBIfam" id="NF004825">
    <property type="entry name" value="PRK06181.1"/>
    <property type="match status" value="1"/>
</dbReference>
<dbReference type="PANTHER" id="PTHR44196:SF1">
    <property type="entry name" value="DEHYDROGENASE_REDUCTASE SDR FAMILY MEMBER 7B"/>
    <property type="match status" value="1"/>
</dbReference>
<keyword evidence="6" id="KW-1185">Reference proteome</keyword>
<feature type="transmembrane region" description="Helical" evidence="4">
    <location>
        <begin position="31"/>
        <end position="50"/>
    </location>
</feature>
<dbReference type="Proteomes" id="UP000054359">
    <property type="component" value="Unassembled WGS sequence"/>
</dbReference>
<accession>A0A087T299</accession>
<keyword evidence="4" id="KW-0812">Transmembrane</keyword>
<evidence type="ECO:0000256" key="1">
    <source>
        <dbReference type="ARBA" id="ARBA00006484"/>
    </source>
</evidence>
<proteinExistence type="inferred from homology"/>
<dbReference type="SUPFAM" id="SSF51735">
    <property type="entry name" value="NAD(P)-binding Rossmann-fold domains"/>
    <property type="match status" value="1"/>
</dbReference>